<proteinExistence type="inferred from homology"/>
<dbReference type="Pfam" id="PF07977">
    <property type="entry name" value="FabA"/>
    <property type="match status" value="1"/>
</dbReference>
<dbReference type="Gene3D" id="3.10.129.10">
    <property type="entry name" value="Hotdog Thioesterase"/>
    <property type="match status" value="1"/>
</dbReference>
<sequence>MITASRIKETLPHRYPMLLVDRVTEIDPGVSLTAVKAITCNEPWYADVPDGADDADHAYPVSLLVESWCQSAGVLATWERVSAEERAGLVMLFGSISGIEVHGEALPGSLVEHRVRHVRSVGTTLIFEGESLLDGRPLLTVGSIVITMRPGGELAAPEDQGAPVRTEQGESTRA</sequence>
<dbReference type="InterPro" id="IPR029069">
    <property type="entry name" value="HotDog_dom_sf"/>
</dbReference>
<dbReference type="SUPFAM" id="SSF54637">
    <property type="entry name" value="Thioesterase/thiol ester dehydrase-isomerase"/>
    <property type="match status" value="1"/>
</dbReference>
<evidence type="ECO:0000313" key="4">
    <source>
        <dbReference type="EMBL" id="MFC5216357.1"/>
    </source>
</evidence>
<keyword evidence="5" id="KW-1185">Reference proteome</keyword>
<comment type="similarity">
    <text evidence="1">Belongs to the thioester dehydratase family. FabZ subfamily.</text>
</comment>
<dbReference type="EC" id="4.2.1.-" evidence="4"/>
<keyword evidence="2 4" id="KW-0456">Lyase</keyword>
<dbReference type="EMBL" id="JBHSKM010000012">
    <property type="protein sequence ID" value="MFC5216357.1"/>
    <property type="molecule type" value="Genomic_DNA"/>
</dbReference>
<organism evidence="4 5">
    <name type="scientific">Streptomyces coerulescens</name>
    <dbReference type="NCBI Taxonomy" id="29304"/>
    <lineage>
        <taxon>Bacteria</taxon>
        <taxon>Bacillati</taxon>
        <taxon>Actinomycetota</taxon>
        <taxon>Actinomycetes</taxon>
        <taxon>Kitasatosporales</taxon>
        <taxon>Streptomycetaceae</taxon>
        <taxon>Streptomyces</taxon>
    </lineage>
</organism>
<gene>
    <name evidence="4" type="ORF">ACFPQ9_21180</name>
</gene>
<reference evidence="5" key="1">
    <citation type="journal article" date="2019" name="Int. J. Syst. Evol. Microbiol.">
        <title>The Global Catalogue of Microorganisms (GCM) 10K type strain sequencing project: providing services to taxonomists for standard genome sequencing and annotation.</title>
        <authorList>
            <consortium name="The Broad Institute Genomics Platform"/>
            <consortium name="The Broad Institute Genome Sequencing Center for Infectious Disease"/>
            <person name="Wu L."/>
            <person name="Ma J."/>
        </authorList>
    </citation>
    <scope>NUCLEOTIDE SEQUENCE [LARGE SCALE GENOMIC DNA]</scope>
    <source>
        <strain evidence="5">KCTC 42586</strain>
    </source>
</reference>
<protein>
    <submittedName>
        <fullName evidence="4">3-hydroxyacyl-ACP dehydratase FabZ family protein</fullName>
        <ecNumber evidence="4">4.2.1.-</ecNumber>
    </submittedName>
</protein>
<dbReference type="RefSeq" id="WP_380855171.1">
    <property type="nucleotide sequence ID" value="NZ_JBHSKM010000012.1"/>
</dbReference>
<comment type="caution">
    <text evidence="4">The sequence shown here is derived from an EMBL/GenBank/DDBJ whole genome shotgun (WGS) entry which is preliminary data.</text>
</comment>
<evidence type="ECO:0000256" key="1">
    <source>
        <dbReference type="ARBA" id="ARBA00009174"/>
    </source>
</evidence>
<evidence type="ECO:0000256" key="3">
    <source>
        <dbReference type="SAM" id="MobiDB-lite"/>
    </source>
</evidence>
<dbReference type="PANTHER" id="PTHR30272:SF1">
    <property type="entry name" value="3-HYDROXYACYL-[ACYL-CARRIER-PROTEIN] DEHYDRATASE"/>
    <property type="match status" value="1"/>
</dbReference>
<feature type="region of interest" description="Disordered" evidence="3">
    <location>
        <begin position="152"/>
        <end position="174"/>
    </location>
</feature>
<accession>A0ABW0CMR6</accession>
<dbReference type="InterPro" id="IPR013114">
    <property type="entry name" value="FabA_FabZ"/>
</dbReference>
<evidence type="ECO:0000313" key="5">
    <source>
        <dbReference type="Proteomes" id="UP001596263"/>
    </source>
</evidence>
<dbReference type="Proteomes" id="UP001596263">
    <property type="component" value="Unassembled WGS sequence"/>
</dbReference>
<name>A0ABW0CMR6_STRCD</name>
<evidence type="ECO:0000256" key="2">
    <source>
        <dbReference type="ARBA" id="ARBA00023239"/>
    </source>
</evidence>
<dbReference type="GO" id="GO:0016829">
    <property type="term" value="F:lyase activity"/>
    <property type="evidence" value="ECO:0007669"/>
    <property type="project" value="UniProtKB-KW"/>
</dbReference>
<dbReference type="PANTHER" id="PTHR30272">
    <property type="entry name" value="3-HYDROXYACYL-[ACYL-CARRIER-PROTEIN] DEHYDRATASE"/>
    <property type="match status" value="1"/>
</dbReference>